<comment type="caution">
    <text evidence="3">The sequence shown here is derived from an EMBL/GenBank/DDBJ whole genome shotgun (WGS) entry which is preliminary data.</text>
</comment>
<gene>
    <name evidence="3" type="ORF">F443_01035</name>
</gene>
<accession>V9FZB8</accession>
<proteinExistence type="predicted"/>
<dbReference type="AlphaFoldDB" id="V9FZB8"/>
<feature type="region of interest" description="Disordered" evidence="2">
    <location>
        <begin position="52"/>
        <end position="73"/>
    </location>
</feature>
<keyword evidence="4" id="KW-1185">Reference proteome</keyword>
<protein>
    <recommendedName>
        <fullName evidence="5">M96 mating-specific protein family</fullName>
    </recommendedName>
</protein>
<evidence type="ECO:0000313" key="4">
    <source>
        <dbReference type="Proteomes" id="UP000018721"/>
    </source>
</evidence>
<organism evidence="3 4">
    <name type="scientific">Phytophthora nicotianae P1569</name>
    <dbReference type="NCBI Taxonomy" id="1317065"/>
    <lineage>
        <taxon>Eukaryota</taxon>
        <taxon>Sar</taxon>
        <taxon>Stramenopiles</taxon>
        <taxon>Oomycota</taxon>
        <taxon>Peronosporomycetes</taxon>
        <taxon>Peronosporales</taxon>
        <taxon>Peronosporaceae</taxon>
        <taxon>Phytophthora</taxon>
    </lineage>
</organism>
<evidence type="ECO:0000256" key="2">
    <source>
        <dbReference type="SAM" id="MobiDB-lite"/>
    </source>
</evidence>
<sequence>MLSSTDILSGATFFEEAADFFDNCFPPSSPLFNSIEESESSAAADMLTILDPSDEASNSSSPTNPPPINTTADERDLAVIALNMHREKEKLRRRKQRQRIKDELDKLRRVHGELDDQLKKLKLAKEAKRNPSQHWSIWKELALTQRKKRQRSETEKRRLTTTAKTQEIYIDNLRGLLRQHRYAATLENTVPRSVINTAEHRLEAADMSMLSSLLLKIGPCLAKIDDLLTGCGLPTMPLGVTNSMHWCDESGELKYHQNLQKFALPFDLETSQQSCWEAFQFKQHQCDRGDYNGIGDSKNTVALKYRVIRTLASGSTVSVVERRVARRFIEQDRVVGIWKTYTEGEGIFRGMHSNQTGWSWLRQLPDGSGTVGEVCIRQCPVLFNTSPSATDEFYRFLQALLDEEKYEMLGAISNSVPKSYGTV</sequence>
<evidence type="ECO:0000256" key="1">
    <source>
        <dbReference type="SAM" id="Coils"/>
    </source>
</evidence>
<reference evidence="3 4" key="1">
    <citation type="submission" date="2013-11" db="EMBL/GenBank/DDBJ databases">
        <title>The Genome Sequence of Phytophthora parasitica P1569.</title>
        <authorList>
            <consortium name="The Broad Institute Genomics Platform"/>
            <person name="Russ C."/>
            <person name="Tyler B."/>
            <person name="Panabieres F."/>
            <person name="Shan W."/>
            <person name="Tripathy S."/>
            <person name="Grunwald N."/>
            <person name="Machado M."/>
            <person name="Johnson C.S."/>
            <person name="Arredondo F."/>
            <person name="Hong C."/>
            <person name="Coffey M."/>
            <person name="Young S.K."/>
            <person name="Zeng Q."/>
            <person name="Gargeya S."/>
            <person name="Fitzgerald M."/>
            <person name="Abouelleil A."/>
            <person name="Alvarado L."/>
            <person name="Chapman S.B."/>
            <person name="Gainer-Dewar J."/>
            <person name="Goldberg J."/>
            <person name="Griggs A."/>
            <person name="Gujja S."/>
            <person name="Hansen M."/>
            <person name="Howarth C."/>
            <person name="Imamovic A."/>
            <person name="Ireland A."/>
            <person name="Larimer J."/>
            <person name="McCowan C."/>
            <person name="Murphy C."/>
            <person name="Pearson M."/>
            <person name="Poon T.W."/>
            <person name="Priest M."/>
            <person name="Roberts A."/>
            <person name="Saif S."/>
            <person name="Shea T."/>
            <person name="Sykes S."/>
            <person name="Wortman J."/>
            <person name="Nusbaum C."/>
            <person name="Birren B."/>
        </authorList>
    </citation>
    <scope>NUCLEOTIDE SEQUENCE [LARGE SCALE GENOMIC DNA]</scope>
    <source>
        <strain evidence="3 4">P1569</strain>
    </source>
</reference>
<dbReference type="EMBL" id="ANIZ01000162">
    <property type="protein sequence ID" value="ETI56391.1"/>
    <property type="molecule type" value="Genomic_DNA"/>
</dbReference>
<dbReference type="OrthoDB" id="10442874at2759"/>
<name>V9FZB8_PHYNI</name>
<dbReference type="Proteomes" id="UP000018721">
    <property type="component" value="Unassembled WGS sequence"/>
</dbReference>
<dbReference type="HOGENOM" id="CLU_027764_3_0_1"/>
<evidence type="ECO:0008006" key="5">
    <source>
        <dbReference type="Google" id="ProtNLM"/>
    </source>
</evidence>
<keyword evidence="1" id="KW-0175">Coiled coil</keyword>
<evidence type="ECO:0000313" key="3">
    <source>
        <dbReference type="EMBL" id="ETI56391.1"/>
    </source>
</evidence>
<feature type="coiled-coil region" evidence="1">
    <location>
        <begin position="97"/>
        <end position="124"/>
    </location>
</feature>